<organism evidence="1">
    <name type="scientific">marine metagenome</name>
    <dbReference type="NCBI Taxonomy" id="408172"/>
    <lineage>
        <taxon>unclassified sequences</taxon>
        <taxon>metagenomes</taxon>
        <taxon>ecological metagenomes</taxon>
    </lineage>
</organism>
<dbReference type="AlphaFoldDB" id="A0A383CY39"/>
<evidence type="ECO:0000313" key="1">
    <source>
        <dbReference type="EMBL" id="SVE37091.1"/>
    </source>
</evidence>
<proteinExistence type="predicted"/>
<gene>
    <name evidence="1" type="ORF">METZ01_LOCUS489945</name>
</gene>
<name>A0A383CY39_9ZZZZ</name>
<sequence>MADKKQAFVTPIGEVKHPWVVEPCKWDNDKGHSVKADRDDLNGYYNVNLVFDAVTFDDSDFKETLDNLWKEHKKQYAGKFDKERPPYKKDDDGMYVIKPRRKSAFMKDKQVQQFQAPHLSDCLGTTDLRDYFTNGRLPATGS</sequence>
<dbReference type="InterPro" id="IPR012340">
    <property type="entry name" value="NA-bd_OB-fold"/>
</dbReference>
<accession>A0A383CY39</accession>
<feature type="non-terminal residue" evidence="1">
    <location>
        <position position="142"/>
    </location>
</feature>
<protein>
    <submittedName>
        <fullName evidence="1">Uncharacterized protein</fullName>
    </submittedName>
</protein>
<reference evidence="1" key="1">
    <citation type="submission" date="2018-05" db="EMBL/GenBank/DDBJ databases">
        <authorList>
            <person name="Lanie J.A."/>
            <person name="Ng W.-L."/>
            <person name="Kazmierczak K.M."/>
            <person name="Andrzejewski T.M."/>
            <person name="Davidsen T.M."/>
            <person name="Wayne K.J."/>
            <person name="Tettelin H."/>
            <person name="Glass J.I."/>
            <person name="Rusch D."/>
            <person name="Podicherti R."/>
            <person name="Tsui H.-C.T."/>
            <person name="Winkler M.E."/>
        </authorList>
    </citation>
    <scope>NUCLEOTIDE SEQUENCE</scope>
</reference>
<dbReference type="Gene3D" id="2.40.50.140">
    <property type="entry name" value="Nucleic acid-binding proteins"/>
    <property type="match status" value="1"/>
</dbReference>
<dbReference type="EMBL" id="UINC01212662">
    <property type="protein sequence ID" value="SVE37091.1"/>
    <property type="molecule type" value="Genomic_DNA"/>
</dbReference>